<name>A0A6J1MYM4_BICAN</name>
<dbReference type="PROSITE" id="PS00135">
    <property type="entry name" value="TRYPSIN_SER"/>
    <property type="match status" value="1"/>
</dbReference>
<dbReference type="Proteomes" id="UP001652582">
    <property type="component" value="Chromosome 23"/>
</dbReference>
<dbReference type="GO" id="GO:0090729">
    <property type="term" value="F:toxin activity"/>
    <property type="evidence" value="ECO:0007669"/>
    <property type="project" value="UniProtKB-KW"/>
</dbReference>
<dbReference type="RefSeq" id="XP_023939694.2">
    <property type="nucleotide sequence ID" value="XM_024083926.2"/>
</dbReference>
<dbReference type="InterPro" id="IPR033116">
    <property type="entry name" value="TRYPSIN_SER"/>
</dbReference>
<dbReference type="KEGG" id="bany:112047025"/>
<feature type="chain" id="PRO_5047040847" evidence="2">
    <location>
        <begin position="18"/>
        <end position="454"/>
    </location>
</feature>
<dbReference type="InterPro" id="IPR043504">
    <property type="entry name" value="Peptidase_S1_PA_chymotrypsin"/>
</dbReference>
<dbReference type="AlphaFoldDB" id="A0A6J1MYM4"/>
<gene>
    <name evidence="5" type="primary">LOC112047025</name>
</gene>
<dbReference type="Gene3D" id="2.40.10.10">
    <property type="entry name" value="Trypsin-like serine proteases"/>
    <property type="match status" value="1"/>
</dbReference>
<keyword evidence="4" id="KW-1185">Reference proteome</keyword>
<feature type="signal peptide" evidence="2">
    <location>
        <begin position="1"/>
        <end position="17"/>
    </location>
</feature>
<dbReference type="PANTHER" id="PTHR24252">
    <property type="entry name" value="ACROSIN-RELATED"/>
    <property type="match status" value="1"/>
</dbReference>
<evidence type="ECO:0000313" key="4">
    <source>
        <dbReference type="Proteomes" id="UP001652582"/>
    </source>
</evidence>
<keyword evidence="1" id="KW-1015">Disulfide bond</keyword>
<dbReference type="Pfam" id="PF00089">
    <property type="entry name" value="Trypsin"/>
    <property type="match status" value="1"/>
</dbReference>
<dbReference type="InterPro" id="IPR001254">
    <property type="entry name" value="Trypsin_dom"/>
</dbReference>
<dbReference type="OrthoDB" id="6147874at2759"/>
<dbReference type="GeneID" id="112047025"/>
<reference evidence="5" key="1">
    <citation type="submission" date="2025-08" db="UniProtKB">
        <authorList>
            <consortium name="RefSeq"/>
        </authorList>
    </citation>
    <scope>IDENTIFICATION</scope>
</reference>
<protein>
    <submittedName>
        <fullName evidence="5">Ovochymase-2</fullName>
    </submittedName>
</protein>
<dbReference type="GO" id="GO:0005576">
    <property type="term" value="C:extracellular region"/>
    <property type="evidence" value="ECO:0007669"/>
    <property type="project" value="UniProtKB-SubCell"/>
</dbReference>
<keyword evidence="2" id="KW-0732">Signal</keyword>
<dbReference type="CDD" id="cd00190">
    <property type="entry name" value="Tryp_SPc"/>
    <property type="match status" value="1"/>
</dbReference>
<dbReference type="PROSITE" id="PS50240">
    <property type="entry name" value="TRYPSIN_DOM"/>
    <property type="match status" value="1"/>
</dbReference>
<dbReference type="GO" id="GO:0004252">
    <property type="term" value="F:serine-type endopeptidase activity"/>
    <property type="evidence" value="ECO:0007669"/>
    <property type="project" value="InterPro"/>
</dbReference>
<feature type="domain" description="Peptidase S1" evidence="3">
    <location>
        <begin position="187"/>
        <end position="452"/>
    </location>
</feature>
<evidence type="ECO:0000313" key="5">
    <source>
        <dbReference type="RefSeq" id="XP_023939694.2"/>
    </source>
</evidence>
<dbReference type="SMART" id="SM00020">
    <property type="entry name" value="Tryp_SPc"/>
    <property type="match status" value="1"/>
</dbReference>
<dbReference type="SUPFAM" id="SSF50494">
    <property type="entry name" value="Trypsin-like serine proteases"/>
    <property type="match status" value="1"/>
</dbReference>
<dbReference type="PANTHER" id="PTHR24252:SF7">
    <property type="entry name" value="HYALIN"/>
    <property type="match status" value="1"/>
</dbReference>
<dbReference type="GO" id="GO:0006508">
    <property type="term" value="P:proteolysis"/>
    <property type="evidence" value="ECO:0007669"/>
    <property type="project" value="InterPro"/>
</dbReference>
<organism evidence="4 5">
    <name type="scientific">Bicyclus anynana</name>
    <name type="common">Squinting bush brown butterfly</name>
    <dbReference type="NCBI Taxonomy" id="110368"/>
    <lineage>
        <taxon>Eukaryota</taxon>
        <taxon>Metazoa</taxon>
        <taxon>Ecdysozoa</taxon>
        <taxon>Arthropoda</taxon>
        <taxon>Hexapoda</taxon>
        <taxon>Insecta</taxon>
        <taxon>Pterygota</taxon>
        <taxon>Neoptera</taxon>
        <taxon>Endopterygota</taxon>
        <taxon>Lepidoptera</taxon>
        <taxon>Glossata</taxon>
        <taxon>Ditrysia</taxon>
        <taxon>Papilionoidea</taxon>
        <taxon>Nymphalidae</taxon>
        <taxon>Satyrinae</taxon>
        <taxon>Satyrini</taxon>
        <taxon>Mycalesina</taxon>
        <taxon>Bicyclus</taxon>
    </lineage>
</organism>
<accession>A0A6J1MYM4</accession>
<proteinExistence type="predicted"/>
<sequence length="454" mass="50222">MVKIVLALCGLLAVAGSDNGPGMPLIMPLITEYPCKDVNDITVMLDPGFSMDERNRYYMVVHKVVPANSTVEVSFSANVNIVFTVRTTIAIRKGKYIKSQIQEGDSFTIRFSEELRGFSFKVQGTAPQLIPYLTSFSIDDVPYCNYPDSGYLDGYLNILVQHNNNKTKEELQNQCGRRKVGYSPHPPVNGPTQVGDWPWHAAVYEVGPVPNGTCHVSQKYICGGTLIANNFVLTVAHCVVLIKQSKTLNALVGLGKYHLERGDENSVEMDVEEIIIHENYQLLAFDVALLKLKSPVEFTDYIQPACLWRTETLSADDAVTGTLVGWGTTNEEDLSQTLQQVNLPLVAHEVCVLSNLRAIVHLHDAFCAGYHNNGTSPCTGDSGGAFQIFVPHMEQNVSGHVTGTWHVRGVLSKGLRSDNPSPETPDQMCDENQYAIFTDTTPYIDWILDKISYS</sequence>
<evidence type="ECO:0000256" key="2">
    <source>
        <dbReference type="SAM" id="SignalP"/>
    </source>
</evidence>
<dbReference type="InterPro" id="IPR001314">
    <property type="entry name" value="Peptidase_S1A"/>
</dbReference>
<evidence type="ECO:0000256" key="1">
    <source>
        <dbReference type="ARBA" id="ARBA00023157"/>
    </source>
</evidence>
<dbReference type="PRINTS" id="PR00722">
    <property type="entry name" value="CHYMOTRYPSIN"/>
</dbReference>
<dbReference type="InterPro" id="IPR009003">
    <property type="entry name" value="Peptidase_S1_PA"/>
</dbReference>
<evidence type="ECO:0000259" key="3">
    <source>
        <dbReference type="PROSITE" id="PS50240"/>
    </source>
</evidence>